<keyword evidence="2" id="KW-1185">Reference proteome</keyword>
<name>A0ACB8GBP7_9SAUR</name>
<gene>
    <name evidence="1" type="ORF">K3G42_024294</name>
</gene>
<dbReference type="Proteomes" id="UP000827872">
    <property type="component" value="Linkage Group LG01"/>
</dbReference>
<reference evidence="1" key="1">
    <citation type="submission" date="2021-08" db="EMBL/GenBank/DDBJ databases">
        <title>The first chromosome-level gecko genome reveals the dynamic sex chromosomes of Neotropical dwarf geckos (Sphaerodactylidae: Sphaerodactylus).</title>
        <authorList>
            <person name="Pinto B.J."/>
            <person name="Keating S.E."/>
            <person name="Gamble T."/>
        </authorList>
    </citation>
    <scope>NUCLEOTIDE SEQUENCE</scope>
    <source>
        <strain evidence="1">TG3544</strain>
    </source>
</reference>
<evidence type="ECO:0000313" key="1">
    <source>
        <dbReference type="EMBL" id="KAH8016915.1"/>
    </source>
</evidence>
<sequence length="107" mass="11926">MAVKNSTGFPSLSENPCPVTSSPLSLNAKVYLSAVGKAKETVMFLHYFLGSNRNQYKYHLTHIPSSQGMNLALFGRAIFLITCTYLFFPGKDWVVKGRERYKSGISV</sequence>
<dbReference type="EMBL" id="CM037614">
    <property type="protein sequence ID" value="KAH8016915.1"/>
    <property type="molecule type" value="Genomic_DNA"/>
</dbReference>
<organism evidence="1 2">
    <name type="scientific">Sphaerodactylus townsendi</name>
    <dbReference type="NCBI Taxonomy" id="933632"/>
    <lineage>
        <taxon>Eukaryota</taxon>
        <taxon>Metazoa</taxon>
        <taxon>Chordata</taxon>
        <taxon>Craniata</taxon>
        <taxon>Vertebrata</taxon>
        <taxon>Euteleostomi</taxon>
        <taxon>Lepidosauria</taxon>
        <taxon>Squamata</taxon>
        <taxon>Bifurcata</taxon>
        <taxon>Gekkota</taxon>
        <taxon>Sphaerodactylidae</taxon>
        <taxon>Sphaerodactylus</taxon>
    </lineage>
</organism>
<evidence type="ECO:0000313" key="2">
    <source>
        <dbReference type="Proteomes" id="UP000827872"/>
    </source>
</evidence>
<comment type="caution">
    <text evidence="1">The sequence shown here is derived from an EMBL/GenBank/DDBJ whole genome shotgun (WGS) entry which is preliminary data.</text>
</comment>
<accession>A0ACB8GBP7</accession>
<proteinExistence type="predicted"/>
<protein>
    <submittedName>
        <fullName evidence="1">Uncharacterized protein</fullName>
    </submittedName>
</protein>